<dbReference type="CDD" id="cd00592">
    <property type="entry name" value="HTH_MerR-like"/>
    <property type="match status" value="1"/>
</dbReference>
<name>A0ABN3CN87_9ACTN</name>
<proteinExistence type="predicted"/>
<dbReference type="InterPro" id="IPR000551">
    <property type="entry name" value="MerR-type_HTH_dom"/>
</dbReference>
<evidence type="ECO:0000256" key="1">
    <source>
        <dbReference type="ARBA" id="ARBA00023125"/>
    </source>
</evidence>
<dbReference type="PANTHER" id="PTHR30204:SF93">
    <property type="entry name" value="HTH MERR-TYPE DOMAIN-CONTAINING PROTEIN"/>
    <property type="match status" value="1"/>
</dbReference>
<keyword evidence="1" id="KW-0238">DNA-binding</keyword>
<dbReference type="Proteomes" id="UP001499843">
    <property type="component" value="Unassembled WGS sequence"/>
</dbReference>
<gene>
    <name evidence="3" type="ORF">GCM10009850_063490</name>
</gene>
<dbReference type="SMART" id="SM00422">
    <property type="entry name" value="HTH_MERR"/>
    <property type="match status" value="1"/>
</dbReference>
<evidence type="ECO:0000313" key="3">
    <source>
        <dbReference type="EMBL" id="GAA2210890.1"/>
    </source>
</evidence>
<evidence type="ECO:0000313" key="4">
    <source>
        <dbReference type="Proteomes" id="UP001499843"/>
    </source>
</evidence>
<dbReference type="PROSITE" id="PS50937">
    <property type="entry name" value="HTH_MERR_2"/>
    <property type="match status" value="1"/>
</dbReference>
<reference evidence="3 4" key="1">
    <citation type="journal article" date="2019" name="Int. J. Syst. Evol. Microbiol.">
        <title>The Global Catalogue of Microorganisms (GCM) 10K type strain sequencing project: providing services to taxonomists for standard genome sequencing and annotation.</title>
        <authorList>
            <consortium name="The Broad Institute Genomics Platform"/>
            <consortium name="The Broad Institute Genome Sequencing Center for Infectious Disease"/>
            <person name="Wu L."/>
            <person name="Ma J."/>
        </authorList>
    </citation>
    <scope>NUCLEOTIDE SEQUENCE [LARGE SCALE GENOMIC DNA]</scope>
    <source>
        <strain evidence="3 4">JCM 16114</strain>
    </source>
</reference>
<protein>
    <submittedName>
        <fullName evidence="3">MerR family transcriptional regulator</fullName>
    </submittedName>
</protein>
<dbReference type="InterPro" id="IPR009061">
    <property type="entry name" value="DNA-bd_dom_put_sf"/>
</dbReference>
<feature type="domain" description="HTH merR-type" evidence="2">
    <location>
        <begin position="7"/>
        <end position="75"/>
    </location>
</feature>
<dbReference type="RefSeq" id="WP_344482471.1">
    <property type="nucleotide sequence ID" value="NZ_BAAAQX010000018.1"/>
</dbReference>
<organism evidence="3 4">
    <name type="scientific">Nonomuraea monospora</name>
    <dbReference type="NCBI Taxonomy" id="568818"/>
    <lineage>
        <taxon>Bacteria</taxon>
        <taxon>Bacillati</taxon>
        <taxon>Actinomycetota</taxon>
        <taxon>Actinomycetes</taxon>
        <taxon>Streptosporangiales</taxon>
        <taxon>Streptosporangiaceae</taxon>
        <taxon>Nonomuraea</taxon>
    </lineage>
</organism>
<dbReference type="PANTHER" id="PTHR30204">
    <property type="entry name" value="REDOX-CYCLING DRUG-SENSING TRANSCRIPTIONAL ACTIVATOR SOXR"/>
    <property type="match status" value="1"/>
</dbReference>
<comment type="caution">
    <text evidence="3">The sequence shown here is derived from an EMBL/GenBank/DDBJ whole genome shotgun (WGS) entry which is preliminary data.</text>
</comment>
<dbReference type="EMBL" id="BAAAQX010000018">
    <property type="protein sequence ID" value="GAA2210890.1"/>
    <property type="molecule type" value="Genomic_DNA"/>
</dbReference>
<dbReference type="Pfam" id="PF13411">
    <property type="entry name" value="MerR_1"/>
    <property type="match status" value="1"/>
</dbReference>
<keyword evidence="4" id="KW-1185">Reference proteome</keyword>
<dbReference type="Gene3D" id="1.10.1660.10">
    <property type="match status" value="1"/>
</dbReference>
<dbReference type="InterPro" id="IPR047057">
    <property type="entry name" value="MerR_fam"/>
</dbReference>
<accession>A0ABN3CN87</accession>
<evidence type="ECO:0000259" key="2">
    <source>
        <dbReference type="PROSITE" id="PS50937"/>
    </source>
</evidence>
<dbReference type="PRINTS" id="PR00040">
    <property type="entry name" value="HTHMERR"/>
</dbReference>
<sequence length="304" mass="33119">MLLRDETLGIGELARLTGVPVRTIRFYCDEGIVASARSTGNHRRFGRDAVDRLVLIRRLRALGLGLNAIARVLSGERSMADEVSAERAALDARLAELAWRRAALRAVEEAVPDQRASRLELLAAVQDAAAARERLVGFWRRQLVSPVSDGIYASFLSMAAPQPPADPTPLQVVAYAELVHLVGDRALTSGLRARALANARTIGDEDALMHGVGEAVTLAQPCVVAGEQPRPGPELDRFVAAHATVRGRDDTPAFRRELMGIVASDRDPRVRRYWRLVGEVSGERATIGALVAWLTDSLERSLTR</sequence>
<dbReference type="SUPFAM" id="SSF46955">
    <property type="entry name" value="Putative DNA-binding domain"/>
    <property type="match status" value="1"/>
</dbReference>